<dbReference type="Proteomes" id="UP000293952">
    <property type="component" value="Unassembled WGS sequence"/>
</dbReference>
<keyword evidence="1" id="KW-0732">Signal</keyword>
<feature type="signal peptide" evidence="1">
    <location>
        <begin position="1"/>
        <end position="23"/>
    </location>
</feature>
<accession>A0A4Q4KRF6</accession>
<sequence>MNKQNLLSIIILTILLISCNTNSQKSDQKEEEKPLSFVITNMSDNEYPDNPDIGFRSKNYKNIFFTEGKIESTSETFKWNFTFYSNNSDSVSLDNLDISELIPTIPESIKSDEYLSYISCINQEWNRNQIHFMQDEFSSNMNKIVRVDLARNCLNSYLWEVILFVEEEGETLPYAHGWFDFPQNLYAQLFEKKNDIPFSVYKKPMEKWVDPKSEKVDLDILRTVIDTVKIEFQDLSDKMYPLTGARKKKFKEIIKPDTFKTMRDLQSDSTLFATFSSPGFYNKKDPRKTELGRLYHLKNVELLKIKTKSSRDTLYEMVLEFKHRITDKETKLVIGGLNLNAFPMLSEQEVSNGWKNSMGIGNHSFYEGYTKHIETKSKNSSYYAMFLDKDNKWLDSHKIGVDGPIFHFSDQERKSLDLWLLSFERHALVGHYKIILE</sequence>
<protein>
    <submittedName>
        <fullName evidence="2">Uncharacterized protein</fullName>
    </submittedName>
</protein>
<keyword evidence="3" id="KW-1185">Reference proteome</keyword>
<feature type="chain" id="PRO_5020262823" evidence="1">
    <location>
        <begin position="24"/>
        <end position="437"/>
    </location>
</feature>
<dbReference type="EMBL" id="SETE01000001">
    <property type="protein sequence ID" value="RYM35863.1"/>
    <property type="molecule type" value="Genomic_DNA"/>
</dbReference>
<dbReference type="RefSeq" id="WP_130092229.1">
    <property type="nucleotide sequence ID" value="NZ_SETE01000001.1"/>
</dbReference>
<organism evidence="2 3">
    <name type="scientific">Brumimicrobium glaciale</name>
    <dbReference type="NCBI Taxonomy" id="200475"/>
    <lineage>
        <taxon>Bacteria</taxon>
        <taxon>Pseudomonadati</taxon>
        <taxon>Bacteroidota</taxon>
        <taxon>Flavobacteriia</taxon>
        <taxon>Flavobacteriales</taxon>
        <taxon>Crocinitomicaceae</taxon>
        <taxon>Brumimicrobium</taxon>
    </lineage>
</organism>
<evidence type="ECO:0000256" key="1">
    <source>
        <dbReference type="SAM" id="SignalP"/>
    </source>
</evidence>
<evidence type="ECO:0000313" key="3">
    <source>
        <dbReference type="Proteomes" id="UP000293952"/>
    </source>
</evidence>
<comment type="caution">
    <text evidence="2">The sequence shown here is derived from an EMBL/GenBank/DDBJ whole genome shotgun (WGS) entry which is preliminary data.</text>
</comment>
<gene>
    <name evidence="2" type="ORF">ERX46_02390</name>
</gene>
<dbReference type="PROSITE" id="PS51257">
    <property type="entry name" value="PROKAR_LIPOPROTEIN"/>
    <property type="match status" value="1"/>
</dbReference>
<reference evidence="2 3" key="1">
    <citation type="submission" date="2019-02" db="EMBL/GenBank/DDBJ databases">
        <title>Genome sequence of the sea-ice species Brumimicrobium glaciale.</title>
        <authorList>
            <person name="Bowman J.P."/>
        </authorList>
    </citation>
    <scope>NUCLEOTIDE SEQUENCE [LARGE SCALE GENOMIC DNA]</scope>
    <source>
        <strain evidence="2 3">IC156</strain>
    </source>
</reference>
<evidence type="ECO:0000313" key="2">
    <source>
        <dbReference type="EMBL" id="RYM35863.1"/>
    </source>
</evidence>
<proteinExistence type="predicted"/>
<name>A0A4Q4KRF6_9FLAO</name>
<dbReference type="AlphaFoldDB" id="A0A4Q4KRF6"/>
<dbReference type="OrthoDB" id="916795at2"/>